<feature type="compositionally biased region" description="Basic and acidic residues" evidence="1">
    <location>
        <begin position="63"/>
        <end position="74"/>
    </location>
</feature>
<name>A0ABQ3JGC2_9PSEU</name>
<organism evidence="4 5">
    <name type="scientific">Amycolatopsis deserti</name>
    <dbReference type="NCBI Taxonomy" id="185696"/>
    <lineage>
        <taxon>Bacteria</taxon>
        <taxon>Bacillati</taxon>
        <taxon>Actinomycetota</taxon>
        <taxon>Actinomycetes</taxon>
        <taxon>Pseudonocardiales</taxon>
        <taxon>Pseudonocardiaceae</taxon>
        <taxon>Amycolatopsis</taxon>
    </lineage>
</organism>
<accession>A0ABQ3JGC2</accession>
<keyword evidence="2" id="KW-1133">Transmembrane helix</keyword>
<keyword evidence="2" id="KW-0472">Membrane</keyword>
<keyword evidence="5" id="KW-1185">Reference proteome</keyword>
<keyword evidence="2" id="KW-0812">Transmembrane</keyword>
<dbReference type="EMBL" id="BNAU01000010">
    <property type="protein sequence ID" value="GHF22547.1"/>
    <property type="molecule type" value="Genomic_DNA"/>
</dbReference>
<protein>
    <submittedName>
        <fullName evidence="4">Uncharacterized protein</fullName>
    </submittedName>
</protein>
<feature type="signal peptide" evidence="3">
    <location>
        <begin position="1"/>
        <end position="30"/>
    </location>
</feature>
<keyword evidence="3" id="KW-0732">Signal</keyword>
<dbReference type="Proteomes" id="UP000605897">
    <property type="component" value="Unassembled WGS sequence"/>
</dbReference>
<proteinExistence type="predicted"/>
<evidence type="ECO:0000313" key="4">
    <source>
        <dbReference type="EMBL" id="GHF22547.1"/>
    </source>
</evidence>
<evidence type="ECO:0000256" key="1">
    <source>
        <dbReference type="SAM" id="MobiDB-lite"/>
    </source>
</evidence>
<feature type="region of interest" description="Disordered" evidence="1">
    <location>
        <begin position="54"/>
        <end position="74"/>
    </location>
</feature>
<feature type="chain" id="PRO_5047400428" evidence="3">
    <location>
        <begin position="31"/>
        <end position="107"/>
    </location>
</feature>
<evidence type="ECO:0000256" key="3">
    <source>
        <dbReference type="SAM" id="SignalP"/>
    </source>
</evidence>
<sequence>MGNRTGTLGSMVKVRAVLAGLMLTTMVAFAVPAAPALAAPVSVHVAAADVVAQQTTDPGPRINPEDNSKANQEKTKSKIVVGVLAVVLAGIVLWGRSVRRKKRKASS</sequence>
<feature type="transmembrane region" description="Helical" evidence="2">
    <location>
        <begin position="79"/>
        <end position="98"/>
    </location>
</feature>
<gene>
    <name evidence="4" type="ORF">GCM10017786_65710</name>
</gene>
<evidence type="ECO:0000313" key="5">
    <source>
        <dbReference type="Proteomes" id="UP000605897"/>
    </source>
</evidence>
<comment type="caution">
    <text evidence="4">The sequence shown here is derived from an EMBL/GenBank/DDBJ whole genome shotgun (WGS) entry which is preliminary data.</text>
</comment>
<evidence type="ECO:0000256" key="2">
    <source>
        <dbReference type="SAM" id="Phobius"/>
    </source>
</evidence>
<reference evidence="5" key="1">
    <citation type="journal article" date="2019" name="Int. J. Syst. Evol. Microbiol.">
        <title>The Global Catalogue of Microorganisms (GCM) 10K type strain sequencing project: providing services to taxonomists for standard genome sequencing and annotation.</title>
        <authorList>
            <consortium name="The Broad Institute Genomics Platform"/>
            <consortium name="The Broad Institute Genome Sequencing Center for Infectious Disease"/>
            <person name="Wu L."/>
            <person name="Ma J."/>
        </authorList>
    </citation>
    <scope>NUCLEOTIDE SEQUENCE [LARGE SCALE GENOMIC DNA]</scope>
    <source>
        <strain evidence="5">CGMCC 4.7677</strain>
    </source>
</reference>